<comment type="caution">
    <text evidence="2">The sequence shown here is derived from an EMBL/GenBank/DDBJ whole genome shotgun (WGS) entry which is preliminary data.</text>
</comment>
<gene>
    <name evidence="2" type="ORF">AB204_13020</name>
</gene>
<dbReference type="AlphaFoldDB" id="A0A0J5FQW0"/>
<evidence type="ECO:0000313" key="3">
    <source>
        <dbReference type="Proteomes" id="UP000036277"/>
    </source>
</evidence>
<organism evidence="2 3">
    <name type="scientific">Xenorhabdus khoisanae</name>
    <dbReference type="NCBI Taxonomy" id="880157"/>
    <lineage>
        <taxon>Bacteria</taxon>
        <taxon>Pseudomonadati</taxon>
        <taxon>Pseudomonadota</taxon>
        <taxon>Gammaproteobacteria</taxon>
        <taxon>Enterobacterales</taxon>
        <taxon>Morganellaceae</taxon>
        <taxon>Xenorhabdus</taxon>
    </lineage>
</organism>
<dbReference type="OrthoDB" id="5673686at2"/>
<dbReference type="EMBL" id="LFCV01000086">
    <property type="protein sequence ID" value="KMJ44691.1"/>
    <property type="molecule type" value="Genomic_DNA"/>
</dbReference>
<reference evidence="2 3" key="1">
    <citation type="submission" date="2015-06" db="EMBL/GenBank/DDBJ databases">
        <title>Draft Whole-Genome Sequence of the Entomopathogenic Bacterium Xenorhabdus khoisanae.</title>
        <authorList>
            <person name="Naidoo S."/>
            <person name="Featherston J."/>
            <person name="Gray V.M."/>
        </authorList>
    </citation>
    <scope>NUCLEOTIDE SEQUENCE [LARGE SCALE GENOMIC DNA]</scope>
    <source>
        <strain evidence="2 3">MCB</strain>
    </source>
</reference>
<proteinExistence type="predicted"/>
<dbReference type="RefSeq" id="WP_047963790.1">
    <property type="nucleotide sequence ID" value="NZ_CAWMBG010000086.1"/>
</dbReference>
<accession>A0A0J5FQW0</accession>
<dbReference type="PATRIC" id="fig|880157.4.peg.2776"/>
<protein>
    <recommendedName>
        <fullName evidence="4">DUF669 domain-containing protein</fullName>
    </recommendedName>
</protein>
<feature type="region of interest" description="Disordered" evidence="1">
    <location>
        <begin position="169"/>
        <end position="208"/>
    </location>
</feature>
<evidence type="ECO:0008006" key="4">
    <source>
        <dbReference type="Google" id="ProtNLM"/>
    </source>
</evidence>
<evidence type="ECO:0000256" key="1">
    <source>
        <dbReference type="SAM" id="MobiDB-lite"/>
    </source>
</evidence>
<dbReference type="STRING" id="880157.AB204_13020"/>
<feature type="compositionally biased region" description="Polar residues" evidence="1">
    <location>
        <begin position="176"/>
        <end position="186"/>
    </location>
</feature>
<sequence length="208" mass="22943">MNNVIFTYDQESAMNAGQSGFINESGAYVLTISEAKLTKSQHGAEFIEFSGEADDGRKVSYLSICCKKKDGSVNSFGQSMVQAIMGCCGVRQVTSHMISTSHVIAPEFAGKRVGLVLQKILRTKNNGDDTYGMDIRIPFYPDTRQTIAEKVEGKPATTIDKMVANLKDKDERKTNVQHYSGQQSNGFLEAPRQPQGQPPMDFDDDIPF</sequence>
<name>A0A0J5FQW0_9GAMM</name>
<evidence type="ECO:0000313" key="2">
    <source>
        <dbReference type="EMBL" id="KMJ44691.1"/>
    </source>
</evidence>
<keyword evidence="3" id="KW-1185">Reference proteome</keyword>
<dbReference type="Proteomes" id="UP000036277">
    <property type="component" value="Unassembled WGS sequence"/>
</dbReference>